<evidence type="ECO:0000256" key="1">
    <source>
        <dbReference type="SAM" id="Phobius"/>
    </source>
</evidence>
<evidence type="ECO:0000313" key="2">
    <source>
        <dbReference type="EMBL" id="KKM08083.1"/>
    </source>
</evidence>
<reference evidence="2" key="1">
    <citation type="journal article" date="2015" name="Nature">
        <title>Complex archaea that bridge the gap between prokaryotes and eukaryotes.</title>
        <authorList>
            <person name="Spang A."/>
            <person name="Saw J.H."/>
            <person name="Jorgensen S.L."/>
            <person name="Zaremba-Niedzwiedzka K."/>
            <person name="Martijn J."/>
            <person name="Lind A.E."/>
            <person name="van Eijk R."/>
            <person name="Schleper C."/>
            <person name="Guy L."/>
            <person name="Ettema T.J."/>
        </authorList>
    </citation>
    <scope>NUCLEOTIDE SEQUENCE</scope>
</reference>
<gene>
    <name evidence="2" type="ORF">LCGC14_1727490</name>
</gene>
<dbReference type="EMBL" id="LAZR01015629">
    <property type="protein sequence ID" value="KKM08083.1"/>
    <property type="molecule type" value="Genomic_DNA"/>
</dbReference>
<keyword evidence="1" id="KW-0472">Membrane</keyword>
<feature type="transmembrane region" description="Helical" evidence="1">
    <location>
        <begin position="12"/>
        <end position="34"/>
    </location>
</feature>
<dbReference type="AlphaFoldDB" id="A0A0F9KA97"/>
<sequence length="87" mass="8599">MPGALGSQVTAIVGGVIALVIGMVLMTTVMDQAATTGASGNIGSFSGTRSINDLIPLVYISAILLLGVSLFAIGTAGIVGRGPLRGR</sequence>
<name>A0A0F9KA97_9ZZZZ</name>
<keyword evidence="1" id="KW-0812">Transmembrane</keyword>
<keyword evidence="1" id="KW-1133">Transmembrane helix</keyword>
<accession>A0A0F9KA97</accession>
<organism evidence="2">
    <name type="scientific">marine sediment metagenome</name>
    <dbReference type="NCBI Taxonomy" id="412755"/>
    <lineage>
        <taxon>unclassified sequences</taxon>
        <taxon>metagenomes</taxon>
        <taxon>ecological metagenomes</taxon>
    </lineage>
</organism>
<comment type="caution">
    <text evidence="2">The sequence shown here is derived from an EMBL/GenBank/DDBJ whole genome shotgun (WGS) entry which is preliminary data.</text>
</comment>
<proteinExistence type="predicted"/>
<protein>
    <submittedName>
        <fullName evidence="2">Uncharacterized protein</fullName>
    </submittedName>
</protein>
<feature type="transmembrane region" description="Helical" evidence="1">
    <location>
        <begin position="54"/>
        <end position="79"/>
    </location>
</feature>